<keyword evidence="3 5" id="KW-1133">Transmembrane helix</keyword>
<dbReference type="STRING" id="1683.Bang102_006690"/>
<dbReference type="KEGG" id="bang:BBAG_0886"/>
<accession>C4FF87</accession>
<dbReference type="AlphaFoldDB" id="C4FF87"/>
<dbReference type="GeneID" id="42865229"/>
<dbReference type="Pfam" id="PF12698">
    <property type="entry name" value="ABC2_membrane_3"/>
    <property type="match status" value="1"/>
</dbReference>
<keyword evidence="2 5" id="KW-0812">Transmembrane</keyword>
<feature type="transmembrane region" description="Helical" evidence="5">
    <location>
        <begin position="21"/>
        <end position="41"/>
    </location>
</feature>
<feature type="transmembrane region" description="Helical" evidence="5">
    <location>
        <begin position="389"/>
        <end position="411"/>
    </location>
</feature>
<comment type="subcellular location">
    <subcellularLocation>
        <location evidence="1">Membrane</location>
        <topology evidence="1">Multi-pass membrane protein</topology>
    </subcellularLocation>
</comment>
<dbReference type="EMBL" id="ABYS02000004">
    <property type="protein sequence ID" value="EEP21618.1"/>
    <property type="molecule type" value="Genomic_DNA"/>
</dbReference>
<keyword evidence="8" id="KW-1185">Reference proteome</keyword>
<feature type="transmembrane region" description="Helical" evidence="5">
    <location>
        <begin position="211"/>
        <end position="237"/>
    </location>
</feature>
<proteinExistence type="predicted"/>
<feature type="transmembrane region" description="Helical" evidence="5">
    <location>
        <begin position="327"/>
        <end position="348"/>
    </location>
</feature>
<dbReference type="Proteomes" id="UP000006408">
    <property type="component" value="Unassembled WGS sequence"/>
</dbReference>
<evidence type="ECO:0000313" key="7">
    <source>
        <dbReference type="EMBL" id="EEP21618.1"/>
    </source>
</evidence>
<sequence length="420" mass="44233">MTTFKAGWRIIAAHKLYMTFYVVWLCVMMVMMSFAVVSGSVRDDDKTVFTTARASVAVVNRDESAAGRALAESMRRYFAVSNTVVELNDQPMVLQNAVATDHVDLIAIVPEGYASDFGKDCRRGTAVPKLSTVTSYSSSLGAMSQMEIDAFLDNVRISAVASSPRSDDGTVVAVAAGQVAKGKQTATASGSQKTRVVGVGTRDAASEATGFAFTIKIICYAAFIAVTVLISVAASAFSETNRRRRLAVCATPQSGIGLQQVLVCITFSAAVWALYMMVSIGLLAFCGADLNAIPLAGYAMAGLAAFAVILTAACFGYLLSAAGFSEIAVNGAANVVGLIIMFTSGMAFSPSIMPRSLIVIGKLLPGWWYCMSVDNALGVGTAQHPDAMAWAQGVGLVMLFGVAFICLGLAIRRIRMVDRG</sequence>
<dbReference type="GO" id="GO:0016020">
    <property type="term" value="C:membrane"/>
    <property type="evidence" value="ECO:0007669"/>
    <property type="project" value="UniProtKB-SubCell"/>
</dbReference>
<dbReference type="GO" id="GO:0140359">
    <property type="term" value="F:ABC-type transporter activity"/>
    <property type="evidence" value="ECO:0007669"/>
    <property type="project" value="InterPro"/>
</dbReference>
<name>C4FF87_9BIFI</name>
<feature type="transmembrane region" description="Helical" evidence="5">
    <location>
        <begin position="261"/>
        <end position="285"/>
    </location>
</feature>
<dbReference type="PATRIC" id="fig|518635.17.peg.914"/>
<organism evidence="7 8">
    <name type="scientific">Bifidobacterium angulatum DSM 20098 = JCM 7096</name>
    <dbReference type="NCBI Taxonomy" id="518635"/>
    <lineage>
        <taxon>Bacteria</taxon>
        <taxon>Bacillati</taxon>
        <taxon>Actinomycetota</taxon>
        <taxon>Actinomycetes</taxon>
        <taxon>Bifidobacteriales</taxon>
        <taxon>Bifidobacteriaceae</taxon>
        <taxon>Bifidobacterium</taxon>
    </lineage>
</organism>
<feature type="domain" description="ABC-2 type transporter transmembrane" evidence="6">
    <location>
        <begin position="20"/>
        <end position="409"/>
    </location>
</feature>
<dbReference type="HOGENOM" id="CLU_051632_0_0_11"/>
<reference evidence="7" key="1">
    <citation type="submission" date="2009-04" db="EMBL/GenBank/DDBJ databases">
        <authorList>
            <person name="Weinstock G."/>
            <person name="Sodergren E."/>
            <person name="Clifton S."/>
            <person name="Fulton L."/>
            <person name="Fulton B."/>
            <person name="Courtney L."/>
            <person name="Fronick C."/>
            <person name="Harrison M."/>
            <person name="Strong C."/>
            <person name="Farmer C."/>
            <person name="Delahaunty K."/>
            <person name="Markovic C."/>
            <person name="Hall O."/>
            <person name="Minx P."/>
            <person name="Tomlinson C."/>
            <person name="Mitreva M."/>
            <person name="Nelson J."/>
            <person name="Hou S."/>
            <person name="Wollam A."/>
            <person name="Pepin K.H."/>
            <person name="Johnson M."/>
            <person name="Bhonagiri V."/>
            <person name="Nash W.E."/>
            <person name="Warren W."/>
            <person name="Chinwalla A."/>
            <person name="Mardis E.R."/>
            <person name="Wilson R.K."/>
        </authorList>
    </citation>
    <scope>NUCLEOTIDE SEQUENCE [LARGE SCALE GENOMIC DNA]</scope>
    <source>
        <strain evidence="7">DSM 20098</strain>
    </source>
</reference>
<dbReference type="eggNOG" id="COG0842">
    <property type="taxonomic scope" value="Bacteria"/>
</dbReference>
<evidence type="ECO:0000256" key="5">
    <source>
        <dbReference type="SAM" id="Phobius"/>
    </source>
</evidence>
<evidence type="ECO:0000256" key="2">
    <source>
        <dbReference type="ARBA" id="ARBA00022692"/>
    </source>
</evidence>
<keyword evidence="4 5" id="KW-0472">Membrane</keyword>
<gene>
    <name evidence="7" type="ORF">BIFANG_02987</name>
</gene>
<evidence type="ECO:0000256" key="1">
    <source>
        <dbReference type="ARBA" id="ARBA00004141"/>
    </source>
</evidence>
<evidence type="ECO:0000256" key="3">
    <source>
        <dbReference type="ARBA" id="ARBA00022989"/>
    </source>
</evidence>
<dbReference type="InterPro" id="IPR013525">
    <property type="entry name" value="ABC2_TM"/>
</dbReference>
<comment type="caution">
    <text evidence="7">The sequence shown here is derived from an EMBL/GenBank/DDBJ whole genome shotgun (WGS) entry which is preliminary data.</text>
</comment>
<evidence type="ECO:0000313" key="8">
    <source>
        <dbReference type="Proteomes" id="UP000006408"/>
    </source>
</evidence>
<protein>
    <recommendedName>
        <fullName evidence="6">ABC-2 type transporter transmembrane domain-containing protein</fullName>
    </recommendedName>
</protein>
<dbReference type="RefSeq" id="WP_003826507.1">
    <property type="nucleotide sequence ID" value="NZ_AP012322.1"/>
</dbReference>
<evidence type="ECO:0000256" key="4">
    <source>
        <dbReference type="ARBA" id="ARBA00023136"/>
    </source>
</evidence>
<evidence type="ECO:0000259" key="6">
    <source>
        <dbReference type="Pfam" id="PF12698"/>
    </source>
</evidence>
<feature type="transmembrane region" description="Helical" evidence="5">
    <location>
        <begin position="297"/>
        <end position="320"/>
    </location>
</feature>